<keyword evidence="1" id="KW-1133">Transmembrane helix</keyword>
<protein>
    <submittedName>
        <fullName evidence="2">D-serine/D-alanine/glycine transporter</fullName>
    </submittedName>
</protein>
<keyword evidence="1" id="KW-0472">Membrane</keyword>
<gene>
    <name evidence="2" type="ORF">MNBD_ALPHA09-1067</name>
</gene>
<name>A0A3B0TT95_9ZZZZ</name>
<proteinExistence type="predicted"/>
<dbReference type="AlphaFoldDB" id="A0A3B0TT95"/>
<feature type="transmembrane region" description="Helical" evidence="1">
    <location>
        <begin position="81"/>
        <end position="104"/>
    </location>
</feature>
<feature type="transmembrane region" description="Helical" evidence="1">
    <location>
        <begin position="18"/>
        <end position="38"/>
    </location>
</feature>
<evidence type="ECO:0000256" key="1">
    <source>
        <dbReference type="SAM" id="Phobius"/>
    </source>
</evidence>
<dbReference type="EMBL" id="UOEM01000009">
    <property type="protein sequence ID" value="VAW10286.1"/>
    <property type="molecule type" value="Genomic_DNA"/>
</dbReference>
<keyword evidence="1" id="KW-0812">Transmembrane</keyword>
<feature type="transmembrane region" description="Helical" evidence="1">
    <location>
        <begin position="164"/>
        <end position="182"/>
    </location>
</feature>
<feature type="transmembrane region" description="Helical" evidence="1">
    <location>
        <begin position="124"/>
        <end position="143"/>
    </location>
</feature>
<sequence length="194" mass="22379">MNDKAEQTSKELHPKRQVLIKFVLLCLLLAAYFGYLWWKFDILTGGVAAALTWSFLVLCTPVADGGFLLDFPMRLLFGIRMVVSEIFVWGVAISINIATMIFGASYYETTVVTRILHKILLTPYPYWAIIFLAMAGTFISIRFGDELMDVVRHRDRVFFHRHAFTFELILLAFFLFVIWAYYELISSLGIDLNL</sequence>
<organism evidence="2">
    <name type="scientific">hydrothermal vent metagenome</name>
    <dbReference type="NCBI Taxonomy" id="652676"/>
    <lineage>
        <taxon>unclassified sequences</taxon>
        <taxon>metagenomes</taxon>
        <taxon>ecological metagenomes</taxon>
    </lineage>
</organism>
<accession>A0A3B0TT95</accession>
<feature type="transmembrane region" description="Helical" evidence="1">
    <location>
        <begin position="50"/>
        <end position="69"/>
    </location>
</feature>
<reference evidence="2" key="1">
    <citation type="submission" date="2018-06" db="EMBL/GenBank/DDBJ databases">
        <authorList>
            <person name="Zhirakovskaya E."/>
        </authorList>
    </citation>
    <scope>NUCLEOTIDE SEQUENCE</scope>
</reference>
<evidence type="ECO:0000313" key="2">
    <source>
        <dbReference type="EMBL" id="VAW10286.1"/>
    </source>
</evidence>